<dbReference type="EMBL" id="MNBE01000698">
    <property type="protein sequence ID" value="OKO96545.1"/>
    <property type="molecule type" value="Genomic_DNA"/>
</dbReference>
<comment type="caution">
    <text evidence="1">The sequence shown here is derived from an EMBL/GenBank/DDBJ whole genome shotgun (WGS) entry which is preliminary data.</text>
</comment>
<reference evidence="1 2" key="1">
    <citation type="submission" date="2016-10" db="EMBL/GenBank/DDBJ databases">
        <title>Genome sequence of the ascomycete fungus Penicillium subrubescens.</title>
        <authorList>
            <person name="De Vries R.P."/>
            <person name="Peng M."/>
            <person name="Dilokpimol A."/>
            <person name="Hilden K."/>
            <person name="Makela M.R."/>
            <person name="Grigoriev I."/>
            <person name="Riley R."/>
            <person name="Granchi Z."/>
        </authorList>
    </citation>
    <scope>NUCLEOTIDE SEQUENCE [LARGE SCALE GENOMIC DNA]</scope>
    <source>
        <strain evidence="1 2">CBS 132785</strain>
    </source>
</reference>
<name>A0A1Q5T8L6_9EURO</name>
<gene>
    <name evidence="1" type="ORF">PENSUB_10720</name>
</gene>
<proteinExistence type="predicted"/>
<dbReference type="AlphaFoldDB" id="A0A1Q5T8L6"/>
<accession>A0A1Q5T8L6</accession>
<protein>
    <submittedName>
        <fullName evidence="1">Uncharacterized protein</fullName>
    </submittedName>
</protein>
<organism evidence="1 2">
    <name type="scientific">Penicillium subrubescens</name>
    <dbReference type="NCBI Taxonomy" id="1316194"/>
    <lineage>
        <taxon>Eukaryota</taxon>
        <taxon>Fungi</taxon>
        <taxon>Dikarya</taxon>
        <taxon>Ascomycota</taxon>
        <taxon>Pezizomycotina</taxon>
        <taxon>Eurotiomycetes</taxon>
        <taxon>Eurotiomycetidae</taxon>
        <taxon>Eurotiales</taxon>
        <taxon>Aspergillaceae</taxon>
        <taxon>Penicillium</taxon>
    </lineage>
</organism>
<sequence length="60" mass="6524">MAGVLSTATTELVPALDPLLQIDRVESGESPETMAPFPVDKAKGLNLLQVTLYTKVRIHF</sequence>
<dbReference type="Proteomes" id="UP000186955">
    <property type="component" value="Unassembled WGS sequence"/>
</dbReference>
<keyword evidence="2" id="KW-1185">Reference proteome</keyword>
<evidence type="ECO:0000313" key="2">
    <source>
        <dbReference type="Proteomes" id="UP000186955"/>
    </source>
</evidence>
<evidence type="ECO:0000313" key="1">
    <source>
        <dbReference type="EMBL" id="OKO96545.1"/>
    </source>
</evidence>